<keyword evidence="4" id="KW-1185">Reference proteome</keyword>
<protein>
    <recommendedName>
        <fullName evidence="5">Protein BatD</fullName>
    </recommendedName>
</protein>
<dbReference type="PANTHER" id="PTHR40940:SF1">
    <property type="entry name" value="PROTEIN BATD"/>
    <property type="match status" value="1"/>
</dbReference>
<dbReference type="InterPro" id="IPR025738">
    <property type="entry name" value="BatD"/>
</dbReference>
<reference evidence="3 4" key="1">
    <citation type="submission" date="2020-04" db="EMBL/GenBank/DDBJ databases">
        <authorList>
            <person name="De Canck E."/>
        </authorList>
    </citation>
    <scope>NUCLEOTIDE SEQUENCE [LARGE SCALE GENOMIC DNA]</scope>
    <source>
        <strain evidence="3 4">LMG 3441</strain>
    </source>
</reference>
<evidence type="ECO:0000313" key="3">
    <source>
        <dbReference type="EMBL" id="CAB3667027.1"/>
    </source>
</evidence>
<evidence type="ECO:0000256" key="2">
    <source>
        <dbReference type="SAM" id="SignalP"/>
    </source>
</evidence>
<dbReference type="RefSeq" id="WP_175168930.1">
    <property type="nucleotide sequence ID" value="NZ_CADIJQ010000001.1"/>
</dbReference>
<gene>
    <name evidence="3" type="ORF">LMG3441_00866</name>
</gene>
<feature type="chain" id="PRO_5028820415" description="Protein BatD" evidence="2">
    <location>
        <begin position="26"/>
        <end position="472"/>
    </location>
</feature>
<dbReference type="EMBL" id="CADIJQ010000001">
    <property type="protein sequence ID" value="CAB3667027.1"/>
    <property type="molecule type" value="Genomic_DNA"/>
</dbReference>
<keyword evidence="2" id="KW-0732">Signal</keyword>
<feature type="transmembrane region" description="Helical" evidence="1">
    <location>
        <begin position="318"/>
        <end position="337"/>
    </location>
</feature>
<evidence type="ECO:0008006" key="5">
    <source>
        <dbReference type="Google" id="ProtNLM"/>
    </source>
</evidence>
<sequence length="472" mass="51079">MTLTLRLRMLIGVLALIALGSFAQAQPQTQTQTQTQTQPADPGPQLRATARMATDTPLTVGGTATLQVDVLTSTWFTQPPELPPLTIPGAMVTGPTGDATLIRDTIDGVPYSGLRFAYLISPTTAGALQVPAMSIRAQVGQAKAPLSTQTQPLDVQASGPPAGAAGSGHLLAATAVQLTQQIQYSAQPPSVGDHISRVIIVQAQGAQAMLIPPPASPDVPGLKAYRSEPVLTQLSDSRGGFLGGQRVDRIDYVVERAGAYALPDVELPWWNLTTNKADRAVLPEQRFEAKAGAAYQTPFSIQQDLRDLGRQVQVRIPGGWLLVAAVLIVVALAVWLGRPSWRRITRWTRERALALRARWQASEPYAARAMRKELAQPQGRLNALYHWLRLSRRSVSIADATASLPPDLRNGGAAAMRDCYGATPNPARGLQALRQTTPRWRKAFRADVAQARQEDLLPLNPRKIDRHSGEHR</sequence>
<dbReference type="AlphaFoldDB" id="A0A6S6Z855"/>
<proteinExistence type="predicted"/>
<dbReference type="Proteomes" id="UP000494269">
    <property type="component" value="Unassembled WGS sequence"/>
</dbReference>
<keyword evidence="1" id="KW-1133">Transmembrane helix</keyword>
<accession>A0A6S6Z855</accession>
<name>A0A6S6Z855_9BURK</name>
<evidence type="ECO:0000256" key="1">
    <source>
        <dbReference type="SAM" id="Phobius"/>
    </source>
</evidence>
<evidence type="ECO:0000313" key="4">
    <source>
        <dbReference type="Proteomes" id="UP000494269"/>
    </source>
</evidence>
<organism evidence="3 4">
    <name type="scientific">Achromobacter kerstersii</name>
    <dbReference type="NCBI Taxonomy" id="1353890"/>
    <lineage>
        <taxon>Bacteria</taxon>
        <taxon>Pseudomonadati</taxon>
        <taxon>Pseudomonadota</taxon>
        <taxon>Betaproteobacteria</taxon>
        <taxon>Burkholderiales</taxon>
        <taxon>Alcaligenaceae</taxon>
        <taxon>Achromobacter</taxon>
    </lineage>
</organism>
<dbReference type="PANTHER" id="PTHR40940">
    <property type="entry name" value="PROTEIN BATD-RELATED"/>
    <property type="match status" value="1"/>
</dbReference>
<keyword evidence="1" id="KW-0812">Transmembrane</keyword>
<feature type="signal peptide" evidence="2">
    <location>
        <begin position="1"/>
        <end position="25"/>
    </location>
</feature>
<keyword evidence="1" id="KW-0472">Membrane</keyword>